<dbReference type="EMBL" id="MTKT01005615">
    <property type="protein sequence ID" value="OWM65406.1"/>
    <property type="molecule type" value="Genomic_DNA"/>
</dbReference>
<dbReference type="Proteomes" id="UP000197138">
    <property type="component" value="Unassembled WGS sequence"/>
</dbReference>
<comment type="caution">
    <text evidence="2">The sequence shown here is derived from an EMBL/GenBank/DDBJ whole genome shotgun (WGS) entry which is preliminary data.</text>
</comment>
<evidence type="ECO:0000313" key="3">
    <source>
        <dbReference type="Proteomes" id="UP000197138"/>
    </source>
</evidence>
<feature type="compositionally biased region" description="Polar residues" evidence="1">
    <location>
        <begin position="1"/>
        <end position="16"/>
    </location>
</feature>
<feature type="compositionally biased region" description="Basic and acidic residues" evidence="1">
    <location>
        <begin position="70"/>
        <end position="79"/>
    </location>
</feature>
<gene>
    <name evidence="2" type="ORF">CDL15_Pgr008996</name>
</gene>
<dbReference type="PANTHER" id="PTHR38224">
    <property type="entry name" value="PHLOEM SPECIFIC PROTEIN"/>
    <property type="match status" value="1"/>
</dbReference>
<proteinExistence type="predicted"/>
<name>A0A218VYB6_PUNGR</name>
<reference evidence="3" key="1">
    <citation type="journal article" date="2017" name="Plant J.">
        <title>The pomegranate (Punica granatum L.) genome and the genomics of punicalagin biosynthesis.</title>
        <authorList>
            <person name="Qin G."/>
            <person name="Xu C."/>
            <person name="Ming R."/>
            <person name="Tang H."/>
            <person name="Guyot R."/>
            <person name="Kramer E.M."/>
            <person name="Hu Y."/>
            <person name="Yi X."/>
            <person name="Qi Y."/>
            <person name="Xu X."/>
            <person name="Gao Z."/>
            <person name="Pan H."/>
            <person name="Jian J."/>
            <person name="Tian Y."/>
            <person name="Yue Z."/>
            <person name="Xu Y."/>
        </authorList>
    </citation>
    <scope>NUCLEOTIDE SEQUENCE [LARGE SCALE GENOMIC DNA]</scope>
    <source>
        <strain evidence="3">cv. Dabenzi</strain>
    </source>
</reference>
<dbReference type="PANTHER" id="PTHR38224:SF1">
    <property type="entry name" value="PHLOEM SPECIFIC PROTEIN"/>
    <property type="match status" value="1"/>
</dbReference>
<protein>
    <submittedName>
        <fullName evidence="2">Uncharacterized protein</fullName>
    </submittedName>
</protein>
<feature type="region of interest" description="Disordered" evidence="1">
    <location>
        <begin position="1"/>
        <end position="23"/>
    </location>
</feature>
<feature type="compositionally biased region" description="Basic and acidic residues" evidence="1">
    <location>
        <begin position="97"/>
        <end position="124"/>
    </location>
</feature>
<dbReference type="AlphaFoldDB" id="A0A218VYB6"/>
<sequence>MSRSWDYPSSQQQQQGWEMASSGEYHHHLSKMVRTPSVLPNVPHYPNVHRAFNKPKVAHHGEGDVSSDSNEVKQPESHGHNKGGKHSLQFEDEVEVIEYKEEEHTASPASRKKEAADVHGESVDSKADGYIQRKHQKFELCKWATFKVH</sequence>
<feature type="region of interest" description="Disordered" evidence="1">
    <location>
        <begin position="37"/>
        <end position="124"/>
    </location>
</feature>
<organism evidence="2 3">
    <name type="scientific">Punica granatum</name>
    <name type="common">Pomegranate</name>
    <dbReference type="NCBI Taxonomy" id="22663"/>
    <lineage>
        <taxon>Eukaryota</taxon>
        <taxon>Viridiplantae</taxon>
        <taxon>Streptophyta</taxon>
        <taxon>Embryophyta</taxon>
        <taxon>Tracheophyta</taxon>
        <taxon>Spermatophyta</taxon>
        <taxon>Magnoliopsida</taxon>
        <taxon>eudicotyledons</taxon>
        <taxon>Gunneridae</taxon>
        <taxon>Pentapetalae</taxon>
        <taxon>rosids</taxon>
        <taxon>malvids</taxon>
        <taxon>Myrtales</taxon>
        <taxon>Lythraceae</taxon>
        <taxon>Punica</taxon>
    </lineage>
</organism>
<evidence type="ECO:0000313" key="2">
    <source>
        <dbReference type="EMBL" id="OWM65406.1"/>
    </source>
</evidence>
<accession>A0A218VYB6</accession>
<evidence type="ECO:0000256" key="1">
    <source>
        <dbReference type="SAM" id="MobiDB-lite"/>
    </source>
</evidence>